<evidence type="ECO:0000256" key="1">
    <source>
        <dbReference type="ARBA" id="ARBA00009277"/>
    </source>
</evidence>
<gene>
    <name evidence="8" type="ORF">GMJLKIPL_6504</name>
</gene>
<dbReference type="SUPFAM" id="SSF53098">
    <property type="entry name" value="Ribonuclease H-like"/>
    <property type="match status" value="1"/>
</dbReference>
<keyword evidence="2" id="KW-0815">Transposition</keyword>
<reference evidence="8" key="2">
    <citation type="submission" date="2021-08" db="EMBL/GenBank/DDBJ databases">
        <authorList>
            <person name="Tani A."/>
            <person name="Ola A."/>
            <person name="Ogura Y."/>
            <person name="Katsura K."/>
            <person name="Hayashi T."/>
        </authorList>
    </citation>
    <scope>NUCLEOTIDE SEQUENCE</scope>
    <source>
        <strain evidence="8">DSM 17168</strain>
    </source>
</reference>
<dbReference type="InterPro" id="IPR012337">
    <property type="entry name" value="RNaseH-like_sf"/>
</dbReference>
<reference evidence="8" key="1">
    <citation type="journal article" date="2021" name="Front. Microbiol.">
        <title>Comprehensive Comparative Genomics and Phenotyping of Methylobacterium Species.</title>
        <authorList>
            <person name="Alessa O."/>
            <person name="Ogura Y."/>
            <person name="Fujitani Y."/>
            <person name="Takami H."/>
            <person name="Hayashi T."/>
            <person name="Sahin N."/>
            <person name="Tani A."/>
        </authorList>
    </citation>
    <scope>NUCLEOTIDE SEQUENCE</scope>
    <source>
        <strain evidence="8">DSM 17168</strain>
    </source>
</reference>
<evidence type="ECO:0000256" key="3">
    <source>
        <dbReference type="ARBA" id="ARBA00023125"/>
    </source>
</evidence>
<evidence type="ECO:0000313" key="8">
    <source>
        <dbReference type="EMBL" id="GJE04540.1"/>
    </source>
</evidence>
<feature type="domain" description="HTH IS21-type" evidence="6">
    <location>
        <begin position="5"/>
        <end position="68"/>
    </location>
</feature>
<sequence>MVSLGELMTILDLHRQGLSVTAIARQLGLDRKTVAKYITRGLEPPVYGPRSPRPRATDAFLPYLRERLAAYPQLTAVRLWRELKERGFSGAYTAVKRAVALLRPSAPLPIERRFETPPGQQAQVDFARFVVTFANEPGVTRIVWLFAMVLGHSRYLWARFVVHQDLQTVLRCHIAAFQALGGVPREILYDRMKTAVIGDDPDGLVIYNRSLLDLARHYGFLPRACRPYRAKTKGKVERPFRYLREDFFLARSFRNLDDLNDQLRHWLETVANARRHATTKRIVADAFTEERSQLRALPPVPYEAVLSLERRVTHEGFVSVAGNLYSVPDTTRRRALEVHVLADQIRIYEAGNLVACHLPLEGRGLTRVDPAHRRPRSPPPEPRDAAEPVVVRRAGDQVARRPLAIYDAVARQLAGAGVPRTDQGDAA</sequence>
<evidence type="ECO:0000256" key="5">
    <source>
        <dbReference type="SAM" id="MobiDB-lite"/>
    </source>
</evidence>
<dbReference type="Pfam" id="PF13551">
    <property type="entry name" value="HTH_29"/>
    <property type="match status" value="1"/>
</dbReference>
<dbReference type="Gene3D" id="3.30.420.10">
    <property type="entry name" value="Ribonuclease H-like superfamily/Ribonuclease H"/>
    <property type="match status" value="1"/>
</dbReference>
<dbReference type="PROSITE" id="PS50531">
    <property type="entry name" value="HTH_IS21"/>
    <property type="match status" value="1"/>
</dbReference>
<dbReference type="InterPro" id="IPR009057">
    <property type="entry name" value="Homeodomain-like_sf"/>
</dbReference>
<dbReference type="Proteomes" id="UP001055153">
    <property type="component" value="Unassembled WGS sequence"/>
</dbReference>
<dbReference type="InterPro" id="IPR036397">
    <property type="entry name" value="RNaseH_sf"/>
</dbReference>
<comment type="similarity">
    <text evidence="1">Belongs to the transposase IS21/IS408/IS1162 family.</text>
</comment>
<keyword evidence="9" id="KW-1185">Reference proteome</keyword>
<dbReference type="NCBIfam" id="NF033546">
    <property type="entry name" value="transpos_IS21"/>
    <property type="match status" value="1"/>
</dbReference>
<evidence type="ECO:0000259" key="6">
    <source>
        <dbReference type="PROSITE" id="PS50531"/>
    </source>
</evidence>
<evidence type="ECO:0000256" key="4">
    <source>
        <dbReference type="ARBA" id="ARBA00023172"/>
    </source>
</evidence>
<comment type="caution">
    <text evidence="8">The sequence shown here is derived from an EMBL/GenBank/DDBJ whole genome shotgun (WGS) entry which is preliminary data.</text>
</comment>
<dbReference type="InterPro" id="IPR017894">
    <property type="entry name" value="HTH_IS21_transposase_type"/>
</dbReference>
<dbReference type="PROSITE" id="PS50994">
    <property type="entry name" value="INTEGRASE"/>
    <property type="match status" value="1"/>
</dbReference>
<protein>
    <recommendedName>
        <fullName evidence="10">Integrase catalytic domain-containing protein</fullName>
    </recommendedName>
</protein>
<dbReference type="SUPFAM" id="SSF46689">
    <property type="entry name" value="Homeodomain-like"/>
    <property type="match status" value="1"/>
</dbReference>
<evidence type="ECO:0000313" key="9">
    <source>
        <dbReference type="Proteomes" id="UP001055153"/>
    </source>
</evidence>
<name>A0ABQ4SPW2_9HYPH</name>
<evidence type="ECO:0000259" key="7">
    <source>
        <dbReference type="PROSITE" id="PS50994"/>
    </source>
</evidence>
<dbReference type="PANTHER" id="PTHR35004:SF6">
    <property type="entry name" value="TRANSPOSASE"/>
    <property type="match status" value="1"/>
</dbReference>
<evidence type="ECO:0000256" key="2">
    <source>
        <dbReference type="ARBA" id="ARBA00022578"/>
    </source>
</evidence>
<evidence type="ECO:0008006" key="10">
    <source>
        <dbReference type="Google" id="ProtNLM"/>
    </source>
</evidence>
<accession>A0ABQ4SPW2</accession>
<dbReference type="Pfam" id="PF00665">
    <property type="entry name" value="rve"/>
    <property type="match status" value="1"/>
</dbReference>
<dbReference type="RefSeq" id="WP_238241933.1">
    <property type="nucleotide sequence ID" value="NZ_BPQQ01000132.1"/>
</dbReference>
<dbReference type="EMBL" id="BPQQ01000132">
    <property type="protein sequence ID" value="GJE04540.1"/>
    <property type="molecule type" value="Genomic_DNA"/>
</dbReference>
<organism evidence="8 9">
    <name type="scientific">Methylobacterium isbiliense</name>
    <dbReference type="NCBI Taxonomy" id="315478"/>
    <lineage>
        <taxon>Bacteria</taxon>
        <taxon>Pseudomonadati</taxon>
        <taxon>Pseudomonadota</taxon>
        <taxon>Alphaproteobacteria</taxon>
        <taxon>Hyphomicrobiales</taxon>
        <taxon>Methylobacteriaceae</taxon>
        <taxon>Methylobacterium</taxon>
    </lineage>
</organism>
<keyword evidence="4" id="KW-0233">DNA recombination</keyword>
<dbReference type="InterPro" id="IPR001584">
    <property type="entry name" value="Integrase_cat-core"/>
</dbReference>
<feature type="region of interest" description="Disordered" evidence="5">
    <location>
        <begin position="367"/>
        <end position="392"/>
    </location>
</feature>
<dbReference type="Gene3D" id="1.10.10.60">
    <property type="entry name" value="Homeodomain-like"/>
    <property type="match status" value="1"/>
</dbReference>
<feature type="domain" description="Integrase catalytic" evidence="7">
    <location>
        <begin position="113"/>
        <end position="291"/>
    </location>
</feature>
<dbReference type="InterPro" id="IPR054353">
    <property type="entry name" value="IstA-like_C"/>
</dbReference>
<dbReference type="PANTHER" id="PTHR35004">
    <property type="entry name" value="TRANSPOSASE RV3428C-RELATED"/>
    <property type="match status" value="1"/>
</dbReference>
<keyword evidence="3" id="KW-0238">DNA-binding</keyword>
<proteinExistence type="inferred from homology"/>
<dbReference type="Pfam" id="PF22483">
    <property type="entry name" value="Mu-transpos_C_2"/>
    <property type="match status" value="1"/>
</dbReference>